<comment type="pathway">
    <text evidence="8">Carbohydrate metabolism; D-tagatose 6-phosphate degradation; D-glyceraldehyde 3-phosphate and glycerone phosphate from D-tagatose 6-phosphate: step 1/2.</text>
</comment>
<dbReference type="SUPFAM" id="SSF53613">
    <property type="entry name" value="Ribokinase-like"/>
    <property type="match status" value="1"/>
</dbReference>
<dbReference type="Gene3D" id="3.40.1190.20">
    <property type="match status" value="1"/>
</dbReference>
<dbReference type="InterPro" id="IPR029056">
    <property type="entry name" value="Ribokinase-like"/>
</dbReference>
<dbReference type="GO" id="GO:0009024">
    <property type="term" value="F:tagatose-6-phosphate kinase activity"/>
    <property type="evidence" value="ECO:0007669"/>
    <property type="project" value="UniProtKB-EC"/>
</dbReference>
<evidence type="ECO:0000256" key="6">
    <source>
        <dbReference type="ARBA" id="ARBA00022840"/>
    </source>
</evidence>
<proteinExistence type="inferred from homology"/>
<evidence type="ECO:0000313" key="11">
    <source>
        <dbReference type="EMBL" id="SEI50469.1"/>
    </source>
</evidence>
<organism evidence="11 12">
    <name type="scientific">Alkalibacterium gilvum</name>
    <dbReference type="NCBI Taxonomy" id="1130080"/>
    <lineage>
        <taxon>Bacteria</taxon>
        <taxon>Bacillati</taxon>
        <taxon>Bacillota</taxon>
        <taxon>Bacilli</taxon>
        <taxon>Lactobacillales</taxon>
        <taxon>Carnobacteriaceae</taxon>
        <taxon>Alkalibacterium</taxon>
    </lineage>
</organism>
<dbReference type="RefSeq" id="WP_091632063.1">
    <property type="nucleotide sequence ID" value="NZ_FNYW01000001.1"/>
</dbReference>
<dbReference type="GO" id="GO:0008662">
    <property type="term" value="F:1-phosphofructokinase activity"/>
    <property type="evidence" value="ECO:0007669"/>
    <property type="project" value="UniProtKB-UniRule"/>
</dbReference>
<dbReference type="GO" id="GO:0016052">
    <property type="term" value="P:carbohydrate catabolic process"/>
    <property type="evidence" value="ECO:0007669"/>
    <property type="project" value="UniProtKB-ARBA"/>
</dbReference>
<feature type="domain" description="Carbohydrate kinase PfkB" evidence="10">
    <location>
        <begin position="6"/>
        <end position="285"/>
    </location>
</feature>
<evidence type="ECO:0000256" key="8">
    <source>
        <dbReference type="PIRNR" id="PIRNR000535"/>
    </source>
</evidence>
<protein>
    <recommendedName>
        <fullName evidence="8">Tagatose-6-phosphate kinase</fullName>
        <ecNumber evidence="8">2.7.1.144</ecNumber>
    </recommendedName>
</protein>
<dbReference type="PANTHER" id="PTHR46566">
    <property type="entry name" value="1-PHOSPHOFRUCTOKINASE-RELATED"/>
    <property type="match status" value="1"/>
</dbReference>
<dbReference type="PROSITE" id="PS00584">
    <property type="entry name" value="PFKB_KINASES_2"/>
    <property type="match status" value="1"/>
</dbReference>
<dbReference type="EMBL" id="FNYW01000001">
    <property type="protein sequence ID" value="SEI50469.1"/>
    <property type="molecule type" value="Genomic_DNA"/>
</dbReference>
<dbReference type="FunFam" id="3.40.1190.20:FF:000001">
    <property type="entry name" value="Phosphofructokinase"/>
    <property type="match status" value="1"/>
</dbReference>
<evidence type="ECO:0000256" key="5">
    <source>
        <dbReference type="ARBA" id="ARBA00022777"/>
    </source>
</evidence>
<sequence>MIYTVTLNPSIDYVIYPNNTIKLGELNRFDKSHKSAGGKGINVSRILKQLNTENKALGFVGGHTGKLLTDLLSDENVETDFTSIKASTRINVKVKGDQETEINDRGPRVTESESADFYSTLAHLAKNDLVVIAGSKPDGLSEDYYQNLIDYVESKEADFIIDTTGKELQMALSKKPFLVKPNIHELEDLYGVTLDTIDDIIPYGKKMLEAGAQHTIISLGEKGALFFMKDEVYYSAPPEGQLVNSVGSGDSMIAGFIGEYQKANNPLDAFKMSLACGSATAFKEDLAKKEDITKLASQIKIEKLEEK</sequence>
<comment type="catalytic activity">
    <reaction evidence="8">
        <text>D-tagatofuranose 6-phosphate + ATP = D-tagatofuranose 1,6-bisphosphate + ADP + H(+)</text>
        <dbReference type="Rhea" id="RHEA:12420"/>
        <dbReference type="ChEBI" id="CHEBI:15378"/>
        <dbReference type="ChEBI" id="CHEBI:30616"/>
        <dbReference type="ChEBI" id="CHEBI:58694"/>
        <dbReference type="ChEBI" id="CHEBI:58695"/>
        <dbReference type="ChEBI" id="CHEBI:456216"/>
        <dbReference type="EC" id="2.7.1.144"/>
    </reaction>
</comment>
<comment type="function">
    <text evidence="9">Catalyzes the ATP-dependent phosphorylation of fructose-l-phosphate to fructose-l,6-bisphosphate.</text>
</comment>
<dbReference type="GO" id="GO:0044281">
    <property type="term" value="P:small molecule metabolic process"/>
    <property type="evidence" value="ECO:0007669"/>
    <property type="project" value="UniProtKB-ARBA"/>
</dbReference>
<evidence type="ECO:0000256" key="1">
    <source>
        <dbReference type="ARBA" id="ARBA00005380"/>
    </source>
</evidence>
<reference evidence="12" key="1">
    <citation type="submission" date="2016-10" db="EMBL/GenBank/DDBJ databases">
        <authorList>
            <person name="Varghese N."/>
            <person name="Submissions S."/>
        </authorList>
    </citation>
    <scope>NUCLEOTIDE SEQUENCE [LARGE SCALE GENOMIC DNA]</scope>
    <source>
        <strain evidence="12">DSM 25751</strain>
    </source>
</reference>
<accession>A0A1H6R3P2</accession>
<evidence type="ECO:0000256" key="4">
    <source>
        <dbReference type="ARBA" id="ARBA00022741"/>
    </source>
</evidence>
<keyword evidence="6 8" id="KW-0067">ATP-binding</keyword>
<dbReference type="GO" id="GO:2001059">
    <property type="term" value="P:D-tagatose 6-phosphate catabolic process"/>
    <property type="evidence" value="ECO:0007669"/>
    <property type="project" value="UniProtKB-UniPathway"/>
</dbReference>
<dbReference type="GO" id="GO:0005829">
    <property type="term" value="C:cytosol"/>
    <property type="evidence" value="ECO:0007669"/>
    <property type="project" value="TreeGrafter"/>
</dbReference>
<dbReference type="PANTHER" id="PTHR46566:SF1">
    <property type="entry name" value="1-PHOSPHOFRUCTOKINASE"/>
    <property type="match status" value="1"/>
</dbReference>
<evidence type="ECO:0000256" key="3">
    <source>
        <dbReference type="ARBA" id="ARBA00022736"/>
    </source>
</evidence>
<dbReference type="CDD" id="cd01164">
    <property type="entry name" value="FruK_PfkB_like"/>
    <property type="match status" value="1"/>
</dbReference>
<keyword evidence="4 8" id="KW-0547">Nucleotide-binding</keyword>
<dbReference type="STRING" id="1130080.SAMN04488113_101204"/>
<dbReference type="NCBIfam" id="TIGR03828">
    <property type="entry name" value="pfkB"/>
    <property type="match status" value="1"/>
</dbReference>
<dbReference type="Pfam" id="PF00294">
    <property type="entry name" value="PfkB"/>
    <property type="match status" value="1"/>
</dbReference>
<name>A0A1H6R3P2_9LACT</name>
<dbReference type="InterPro" id="IPR022463">
    <property type="entry name" value="1-PFruKinase"/>
</dbReference>
<dbReference type="EC" id="2.7.1.144" evidence="8"/>
<dbReference type="InterPro" id="IPR017583">
    <property type="entry name" value="Tagatose/fructose_Pkinase"/>
</dbReference>
<keyword evidence="3 8" id="KW-0423">Lactose metabolism</keyword>
<dbReference type="GO" id="GO:0005524">
    <property type="term" value="F:ATP binding"/>
    <property type="evidence" value="ECO:0007669"/>
    <property type="project" value="UniProtKB-UniRule"/>
</dbReference>
<dbReference type="AlphaFoldDB" id="A0A1H6R3P2"/>
<dbReference type="InterPro" id="IPR011611">
    <property type="entry name" value="PfkB_dom"/>
</dbReference>
<dbReference type="InterPro" id="IPR002173">
    <property type="entry name" value="Carboh/pur_kinase_PfkB_CS"/>
</dbReference>
<evidence type="ECO:0000256" key="7">
    <source>
        <dbReference type="ARBA" id="ARBA00047745"/>
    </source>
</evidence>
<dbReference type="UniPathway" id="UPA00704">
    <property type="reaction ID" value="UER00715"/>
</dbReference>
<dbReference type="Proteomes" id="UP000198564">
    <property type="component" value="Unassembled WGS sequence"/>
</dbReference>
<keyword evidence="2 8" id="KW-0808">Transferase</keyword>
<gene>
    <name evidence="11" type="ORF">SAMN04488113_101204</name>
</gene>
<evidence type="ECO:0000259" key="10">
    <source>
        <dbReference type="Pfam" id="PF00294"/>
    </source>
</evidence>
<dbReference type="OrthoDB" id="9801219at2"/>
<comment type="similarity">
    <text evidence="8">Belongs to the carbohydrate kinase PfkB family. LacC subfamily.</text>
</comment>
<evidence type="ECO:0000256" key="9">
    <source>
        <dbReference type="RuleBase" id="RU369061"/>
    </source>
</evidence>
<dbReference type="NCBIfam" id="TIGR03168">
    <property type="entry name" value="1-PFK"/>
    <property type="match status" value="1"/>
</dbReference>
<dbReference type="PIRSF" id="PIRSF000535">
    <property type="entry name" value="1PFK/6PFK/LacC"/>
    <property type="match status" value="1"/>
</dbReference>
<comment type="similarity">
    <text evidence="1">Belongs to the carbohydrate kinase pfkB family.</text>
</comment>
<keyword evidence="12" id="KW-1185">Reference proteome</keyword>
<keyword evidence="5 9" id="KW-0418">Kinase</keyword>
<comment type="catalytic activity">
    <reaction evidence="7 9">
        <text>beta-D-fructose 1-phosphate + ATP = beta-D-fructose 1,6-bisphosphate + ADP + H(+)</text>
        <dbReference type="Rhea" id="RHEA:14213"/>
        <dbReference type="ChEBI" id="CHEBI:15378"/>
        <dbReference type="ChEBI" id="CHEBI:30616"/>
        <dbReference type="ChEBI" id="CHEBI:32966"/>
        <dbReference type="ChEBI" id="CHEBI:138881"/>
        <dbReference type="ChEBI" id="CHEBI:456216"/>
        <dbReference type="EC" id="2.7.1.56"/>
    </reaction>
</comment>
<dbReference type="GO" id="GO:0005988">
    <property type="term" value="P:lactose metabolic process"/>
    <property type="evidence" value="ECO:0007669"/>
    <property type="project" value="UniProtKB-KW"/>
</dbReference>
<evidence type="ECO:0000256" key="2">
    <source>
        <dbReference type="ARBA" id="ARBA00022679"/>
    </source>
</evidence>
<evidence type="ECO:0000313" key="12">
    <source>
        <dbReference type="Proteomes" id="UP000198564"/>
    </source>
</evidence>